<keyword evidence="11" id="KW-1185">Reference proteome</keyword>
<name>A0ABW0VQ37_9BACL</name>
<dbReference type="NCBIfam" id="TIGR02887">
    <property type="entry name" value="spore_ger_x_C"/>
    <property type="match status" value="1"/>
</dbReference>
<keyword evidence="5" id="KW-0472">Membrane</keyword>
<protein>
    <submittedName>
        <fullName evidence="10">Ger(X)C family spore germination protein</fullName>
    </submittedName>
</protein>
<evidence type="ECO:0000256" key="1">
    <source>
        <dbReference type="ARBA" id="ARBA00004635"/>
    </source>
</evidence>
<keyword evidence="3" id="KW-0309">Germination</keyword>
<dbReference type="Pfam" id="PF05504">
    <property type="entry name" value="Spore_GerAC"/>
    <property type="match status" value="1"/>
</dbReference>
<proteinExistence type="inferred from homology"/>
<evidence type="ECO:0000256" key="5">
    <source>
        <dbReference type="ARBA" id="ARBA00023136"/>
    </source>
</evidence>
<dbReference type="RefSeq" id="WP_379186408.1">
    <property type="nucleotide sequence ID" value="NZ_JBHSOW010000008.1"/>
</dbReference>
<evidence type="ECO:0000259" key="8">
    <source>
        <dbReference type="Pfam" id="PF05504"/>
    </source>
</evidence>
<dbReference type="EMBL" id="JBHSOW010000008">
    <property type="protein sequence ID" value="MFC5647872.1"/>
    <property type="molecule type" value="Genomic_DNA"/>
</dbReference>
<evidence type="ECO:0000256" key="4">
    <source>
        <dbReference type="ARBA" id="ARBA00022729"/>
    </source>
</evidence>
<dbReference type="InterPro" id="IPR008844">
    <property type="entry name" value="Spore_GerAC-like"/>
</dbReference>
<dbReference type="PANTHER" id="PTHR35789:SF1">
    <property type="entry name" value="SPORE GERMINATION PROTEIN B3"/>
    <property type="match status" value="1"/>
</dbReference>
<comment type="caution">
    <text evidence="10">The sequence shown here is derived from an EMBL/GenBank/DDBJ whole genome shotgun (WGS) entry which is preliminary data.</text>
</comment>
<evidence type="ECO:0000256" key="7">
    <source>
        <dbReference type="ARBA" id="ARBA00023288"/>
    </source>
</evidence>
<keyword evidence="4" id="KW-0732">Signal</keyword>
<feature type="domain" description="Spore germination protein N-terminal" evidence="9">
    <location>
        <begin position="23"/>
        <end position="200"/>
    </location>
</feature>
<evidence type="ECO:0000259" key="9">
    <source>
        <dbReference type="Pfam" id="PF25198"/>
    </source>
</evidence>
<accession>A0ABW0VQ37</accession>
<sequence>MLRRGMQITFITVAILILTGCWNRKELNELSITTALGFDKNKDKDGYHVSVQLINPSEIAAKNAGSQRLPVVTLQIGTERTIFESIRELTRSTPRKIYTSHLRILVIGEELAREGIAKVLDGLSRDHEMRTDFYIIVAKNTTANEVLEILTPLEKIPANKLFSSLETTENSWGASSKVDLHQLIFDLVDKGKDPVLAGIRIKGNPRLGHTRANLDSATPPTVLEYQNLAVFRKDKLVGWLNSKESKGYNYIQGNIKSTIVRVSCPDGGNLNVELLKTHHKIKGRIVNGHPEVDVSVRAEGNIGEVECMMKLGTDRSISIIEKKVRAEIKGTMQQAVRKAKKYQSDIFGFGTAIHRANYKVWSQLQDHWEQEFVDLPVHITVRVKIRRTGSVVESFLERMGGS</sequence>
<evidence type="ECO:0000256" key="6">
    <source>
        <dbReference type="ARBA" id="ARBA00023139"/>
    </source>
</evidence>
<comment type="subcellular location">
    <subcellularLocation>
        <location evidence="1">Membrane</location>
        <topology evidence="1">Lipid-anchor</topology>
    </subcellularLocation>
</comment>
<feature type="domain" description="Spore germination GerAC-like C-terminal" evidence="8">
    <location>
        <begin position="227"/>
        <end position="389"/>
    </location>
</feature>
<organism evidence="10 11">
    <name type="scientific">Paenibacillus solisilvae</name>
    <dbReference type="NCBI Taxonomy" id="2486751"/>
    <lineage>
        <taxon>Bacteria</taxon>
        <taxon>Bacillati</taxon>
        <taxon>Bacillota</taxon>
        <taxon>Bacilli</taxon>
        <taxon>Bacillales</taxon>
        <taxon>Paenibacillaceae</taxon>
        <taxon>Paenibacillus</taxon>
    </lineage>
</organism>
<dbReference type="PANTHER" id="PTHR35789">
    <property type="entry name" value="SPORE GERMINATION PROTEIN B3"/>
    <property type="match status" value="1"/>
</dbReference>
<dbReference type="PROSITE" id="PS51257">
    <property type="entry name" value="PROKAR_LIPOPROTEIN"/>
    <property type="match status" value="1"/>
</dbReference>
<dbReference type="Gene3D" id="3.30.300.210">
    <property type="entry name" value="Nutrient germinant receptor protein C, domain 3"/>
    <property type="match status" value="1"/>
</dbReference>
<reference evidence="11" key="1">
    <citation type="journal article" date="2019" name="Int. J. Syst. Evol. Microbiol.">
        <title>The Global Catalogue of Microorganisms (GCM) 10K type strain sequencing project: providing services to taxonomists for standard genome sequencing and annotation.</title>
        <authorList>
            <consortium name="The Broad Institute Genomics Platform"/>
            <consortium name="The Broad Institute Genome Sequencing Center for Infectious Disease"/>
            <person name="Wu L."/>
            <person name="Ma J."/>
        </authorList>
    </citation>
    <scope>NUCLEOTIDE SEQUENCE [LARGE SCALE GENOMIC DNA]</scope>
    <source>
        <strain evidence="11">CGMCC 1.3240</strain>
    </source>
</reference>
<evidence type="ECO:0000313" key="10">
    <source>
        <dbReference type="EMBL" id="MFC5647872.1"/>
    </source>
</evidence>
<dbReference type="Pfam" id="PF25198">
    <property type="entry name" value="Spore_GerAC_N"/>
    <property type="match status" value="1"/>
</dbReference>
<evidence type="ECO:0000256" key="2">
    <source>
        <dbReference type="ARBA" id="ARBA00007886"/>
    </source>
</evidence>
<keyword evidence="7" id="KW-0449">Lipoprotein</keyword>
<dbReference type="InterPro" id="IPR038501">
    <property type="entry name" value="Spore_GerAC_C_sf"/>
</dbReference>
<dbReference type="Proteomes" id="UP001596047">
    <property type="component" value="Unassembled WGS sequence"/>
</dbReference>
<evidence type="ECO:0000256" key="3">
    <source>
        <dbReference type="ARBA" id="ARBA00022544"/>
    </source>
</evidence>
<evidence type="ECO:0000313" key="11">
    <source>
        <dbReference type="Proteomes" id="UP001596047"/>
    </source>
</evidence>
<keyword evidence="6" id="KW-0564">Palmitate</keyword>
<dbReference type="InterPro" id="IPR046953">
    <property type="entry name" value="Spore_GerAC-like_C"/>
</dbReference>
<dbReference type="InterPro" id="IPR057336">
    <property type="entry name" value="GerAC_N"/>
</dbReference>
<comment type="similarity">
    <text evidence="2">Belongs to the GerABKC lipoprotein family.</text>
</comment>
<gene>
    <name evidence="10" type="ORF">ACFPYJ_01825</name>
</gene>